<dbReference type="PIRSF" id="PIRSF004919">
    <property type="entry name" value="TldD"/>
    <property type="match status" value="1"/>
</dbReference>
<feature type="domain" description="Metalloprotease TldD/E C-terminal" evidence="6">
    <location>
        <begin position="227"/>
        <end position="458"/>
    </location>
</feature>
<dbReference type="Pfam" id="PF01523">
    <property type="entry name" value="PmbA_TldD_1st"/>
    <property type="match status" value="1"/>
</dbReference>
<dbReference type="InterPro" id="IPR002510">
    <property type="entry name" value="Metalloprtase-TldD/E_N"/>
</dbReference>
<dbReference type="GO" id="GO:0008237">
    <property type="term" value="F:metallopeptidase activity"/>
    <property type="evidence" value="ECO:0007669"/>
    <property type="project" value="UniProtKB-KW"/>
</dbReference>
<comment type="caution">
    <text evidence="8">The sequence shown here is derived from an EMBL/GenBank/DDBJ whole genome shotgun (WGS) entry which is preliminary data.</text>
</comment>
<evidence type="ECO:0000259" key="6">
    <source>
        <dbReference type="Pfam" id="PF19289"/>
    </source>
</evidence>
<evidence type="ECO:0000256" key="3">
    <source>
        <dbReference type="ARBA" id="ARBA00022801"/>
    </source>
</evidence>
<dbReference type="PANTHER" id="PTHR30624:SF4">
    <property type="entry name" value="METALLOPROTEASE TLDD"/>
    <property type="match status" value="1"/>
</dbReference>
<dbReference type="InterPro" id="IPR051463">
    <property type="entry name" value="Peptidase_U62_metallo"/>
</dbReference>
<dbReference type="GO" id="GO:0006508">
    <property type="term" value="P:proteolysis"/>
    <property type="evidence" value="ECO:0007669"/>
    <property type="project" value="UniProtKB-KW"/>
</dbReference>
<evidence type="ECO:0000259" key="5">
    <source>
        <dbReference type="Pfam" id="PF01523"/>
    </source>
</evidence>
<keyword evidence="2" id="KW-0645">Protease</keyword>
<dbReference type="EMBL" id="DPVV01000601">
    <property type="protein sequence ID" value="HCL04336.1"/>
    <property type="molecule type" value="Genomic_DNA"/>
</dbReference>
<comment type="similarity">
    <text evidence="1">Belongs to the peptidase U62 family.</text>
</comment>
<dbReference type="InterPro" id="IPR036059">
    <property type="entry name" value="TldD/PmbA_sf"/>
</dbReference>
<dbReference type="InterPro" id="IPR045570">
    <property type="entry name" value="Metalloprtase-TldD/E_cen_dom"/>
</dbReference>
<evidence type="ECO:0000259" key="7">
    <source>
        <dbReference type="Pfam" id="PF19290"/>
    </source>
</evidence>
<name>A0A3D2XBJ1_9FIRM</name>
<protein>
    <submittedName>
        <fullName evidence="8">Peptidase C69</fullName>
    </submittedName>
</protein>
<evidence type="ECO:0000313" key="9">
    <source>
        <dbReference type="Proteomes" id="UP000262969"/>
    </source>
</evidence>
<feature type="domain" description="Metalloprotease TldD/E N-terminal" evidence="5">
    <location>
        <begin position="22"/>
        <end position="83"/>
    </location>
</feature>
<evidence type="ECO:0000256" key="4">
    <source>
        <dbReference type="ARBA" id="ARBA00023049"/>
    </source>
</evidence>
<proteinExistence type="inferred from homology"/>
<dbReference type="AlphaFoldDB" id="A0A3D2XBJ1"/>
<dbReference type="SUPFAM" id="SSF111283">
    <property type="entry name" value="Putative modulator of DNA gyrase, PmbA/TldD"/>
    <property type="match status" value="1"/>
</dbReference>
<reference evidence="8 9" key="1">
    <citation type="journal article" date="2018" name="Nat. Biotechnol.">
        <title>A standardized bacterial taxonomy based on genome phylogeny substantially revises the tree of life.</title>
        <authorList>
            <person name="Parks D.H."/>
            <person name="Chuvochina M."/>
            <person name="Waite D.W."/>
            <person name="Rinke C."/>
            <person name="Skarshewski A."/>
            <person name="Chaumeil P.A."/>
            <person name="Hugenholtz P."/>
        </authorList>
    </citation>
    <scope>NUCLEOTIDE SEQUENCE [LARGE SCALE GENOMIC DNA]</scope>
    <source>
        <strain evidence="8">UBA11728</strain>
    </source>
</reference>
<keyword evidence="4" id="KW-0482">Metalloprotease</keyword>
<gene>
    <name evidence="8" type="ORF">DHW61_18330</name>
</gene>
<feature type="domain" description="Metalloprotease TldD/E central" evidence="7">
    <location>
        <begin position="112"/>
        <end position="219"/>
    </location>
</feature>
<evidence type="ECO:0000256" key="2">
    <source>
        <dbReference type="ARBA" id="ARBA00022670"/>
    </source>
</evidence>
<organism evidence="8 9">
    <name type="scientific">Lachnoclostridium phytofermentans</name>
    <dbReference type="NCBI Taxonomy" id="66219"/>
    <lineage>
        <taxon>Bacteria</taxon>
        <taxon>Bacillati</taxon>
        <taxon>Bacillota</taxon>
        <taxon>Clostridia</taxon>
        <taxon>Lachnospirales</taxon>
        <taxon>Lachnospiraceae</taxon>
    </lineage>
</organism>
<evidence type="ECO:0000313" key="8">
    <source>
        <dbReference type="EMBL" id="HCL04336.1"/>
    </source>
</evidence>
<dbReference type="Gene3D" id="3.30.2290.10">
    <property type="entry name" value="PmbA/TldD superfamily"/>
    <property type="match status" value="1"/>
</dbReference>
<dbReference type="Proteomes" id="UP000262969">
    <property type="component" value="Unassembled WGS sequence"/>
</dbReference>
<dbReference type="GO" id="GO:0005829">
    <property type="term" value="C:cytosol"/>
    <property type="evidence" value="ECO:0007669"/>
    <property type="project" value="TreeGrafter"/>
</dbReference>
<dbReference type="PANTHER" id="PTHR30624">
    <property type="entry name" value="UNCHARACTERIZED PROTEIN TLDD AND PMBA"/>
    <property type="match status" value="1"/>
</dbReference>
<keyword evidence="3" id="KW-0378">Hydrolase</keyword>
<dbReference type="InterPro" id="IPR035068">
    <property type="entry name" value="TldD/PmbA_N"/>
</dbReference>
<dbReference type="Pfam" id="PF19289">
    <property type="entry name" value="PmbA_TldD_3rd"/>
    <property type="match status" value="1"/>
</dbReference>
<evidence type="ECO:0000256" key="1">
    <source>
        <dbReference type="ARBA" id="ARBA00005836"/>
    </source>
</evidence>
<sequence length="459" mass="48869">MISKSILNAVLAKALSTGADFAEVFAERTLSKNISMIDSKVSEITDSLLSGVGIRILKGTRSVYASTTDMSYSGLINCAAQVSSALSGVPNGKSIHLTERIFGDIHPIRIVPSSVSNAQKIDLLKEGYFSAKNYHEEIAQVMGNILDVDHNIMIANSDGLYTEDRQVRTRMAISAIASKAGENQTGSCSPGRRMGLEMFEMISPKSVGEQAAKQAVTMLHADYCPAGNYPVAIENGFGGVIFHEACGHSLESSSVALGQSVFCNKLGKQIANPKVTAIDDGTIKNAWGSINVDDEGNPSRRNVLIENGILKSYMIDKLGGRRMGMEATGNCRRQSYAWEPTSRMTNTMILAGQDKNEDIIASMEYGLYAADMGGGSVNPITGEFNFSVKEGYMVRDGKICEPVRGASLIGKGSEILMNIDMVGTNLATGQGMCGSSSGSIPTDVGQPLLRVSSITVGGR</sequence>
<dbReference type="Pfam" id="PF19290">
    <property type="entry name" value="PmbA_TldD_2nd"/>
    <property type="match status" value="1"/>
</dbReference>
<accession>A0A3D2XBJ1</accession>
<dbReference type="InterPro" id="IPR045569">
    <property type="entry name" value="Metalloprtase-TldD/E_C"/>
</dbReference>
<dbReference type="InterPro" id="IPR025502">
    <property type="entry name" value="TldD"/>
</dbReference>